<dbReference type="Proteomes" id="UP000252800">
    <property type="component" value="Unassembled WGS sequence"/>
</dbReference>
<name>A0A1Y3UMY6_9ENTE</name>
<feature type="compositionally biased region" description="Basic residues" evidence="1">
    <location>
        <begin position="46"/>
        <end position="55"/>
    </location>
</feature>
<evidence type="ECO:0000313" key="7">
    <source>
        <dbReference type="Proteomes" id="UP000588071"/>
    </source>
</evidence>
<reference evidence="3 5" key="2">
    <citation type="submission" date="2017-05" db="EMBL/GenBank/DDBJ databases">
        <title>The Genome Sequence of Enterococcus faecium 2D5_DIV0622.</title>
        <authorList>
            <consortium name="The Broad Institute Genomics Platform"/>
            <consortium name="The Broad Institute Genomic Center for Infectious Diseases"/>
            <person name="Earl A."/>
            <person name="Manson A."/>
            <person name="Schwartman J."/>
            <person name="Gilmore M."/>
            <person name="Abouelleil A."/>
            <person name="Cao P."/>
            <person name="Chapman S."/>
            <person name="Cusick C."/>
            <person name="Shea T."/>
            <person name="Young S."/>
            <person name="Neafsey D."/>
            <person name="Nusbaum C."/>
            <person name="Birren B."/>
        </authorList>
    </citation>
    <scope>NUCLEOTIDE SEQUENCE [LARGE SCALE GENOMIC DNA]</scope>
    <source>
        <strain evidence="3 5">2D5_DIV0622</strain>
    </source>
</reference>
<dbReference type="AlphaFoldDB" id="A0A1Y3UMY6"/>
<dbReference type="Proteomes" id="UP000588071">
    <property type="component" value="Unassembled WGS sequence"/>
</dbReference>
<comment type="caution">
    <text evidence="3">The sequence shown here is derived from an EMBL/GenBank/DDBJ whole genome shotgun (WGS) entry which is preliminary data.</text>
</comment>
<organism evidence="3 5">
    <name type="scientific">Enterococcus cecorum</name>
    <dbReference type="NCBI Taxonomy" id="44008"/>
    <lineage>
        <taxon>Bacteria</taxon>
        <taxon>Bacillati</taxon>
        <taxon>Bacillota</taxon>
        <taxon>Bacilli</taxon>
        <taxon>Lactobacillales</taxon>
        <taxon>Enterococcaceae</taxon>
        <taxon>Enterococcus</taxon>
    </lineage>
</organism>
<accession>A0A1Y3UMY6</accession>
<dbReference type="GeneID" id="60871975"/>
<proteinExistence type="predicted"/>
<feature type="region of interest" description="Disordered" evidence="1">
    <location>
        <begin position="36"/>
        <end position="55"/>
    </location>
</feature>
<evidence type="ECO:0000313" key="5">
    <source>
        <dbReference type="Proteomes" id="UP000196503"/>
    </source>
</evidence>
<dbReference type="EMBL" id="JABAFV010000013">
    <property type="protein sequence ID" value="NME50253.1"/>
    <property type="molecule type" value="Genomic_DNA"/>
</dbReference>
<evidence type="ECO:0000313" key="6">
    <source>
        <dbReference type="Proteomes" id="UP000252800"/>
    </source>
</evidence>
<evidence type="ECO:0000313" key="3">
    <source>
        <dbReference type="EMBL" id="OUZ18842.1"/>
    </source>
</evidence>
<evidence type="ECO:0000313" key="2">
    <source>
        <dbReference type="EMBL" id="NME50253.1"/>
    </source>
</evidence>
<dbReference type="EMBL" id="LEOY01000023">
    <property type="protein sequence ID" value="RBR27505.1"/>
    <property type="molecule type" value="Genomic_DNA"/>
</dbReference>
<reference evidence="4 6" key="1">
    <citation type="submission" date="2015-06" db="EMBL/GenBank/DDBJ databases">
        <title>The Genome Sequence of Enterococcus cecorum 170AEA1.</title>
        <authorList>
            <consortium name="The Broad Institute Genomics Platform"/>
            <consortium name="The Broad Institute Genome Sequencing Center for Infectious Disease"/>
            <person name="Earl A.M."/>
            <person name="Van Tyne D."/>
            <person name="Lebreton F."/>
            <person name="Saavedra J.T."/>
            <person name="Gilmore M.S."/>
            <person name="Manson McGuire A."/>
            <person name="Clock S."/>
            <person name="Crupain M."/>
            <person name="Rangan U."/>
            <person name="Young S."/>
            <person name="Abouelleil A."/>
            <person name="Cao P."/>
            <person name="Chapman S.B."/>
            <person name="Griggs A."/>
            <person name="Priest M."/>
            <person name="Shea T."/>
            <person name="Wortman J."/>
            <person name="Nusbaum C."/>
            <person name="Birren B."/>
        </authorList>
    </citation>
    <scope>NUCLEOTIDE SEQUENCE [LARGE SCALE GENOMIC DNA]</scope>
    <source>
        <strain evidence="4 6">170AEA1</strain>
    </source>
</reference>
<protein>
    <submittedName>
        <fullName evidence="2">DUF3042 family protein</fullName>
    </submittedName>
</protein>
<feature type="compositionally biased region" description="Basic and acidic residues" evidence="1">
    <location>
        <begin position="36"/>
        <end position="45"/>
    </location>
</feature>
<dbReference type="Pfam" id="PF11240">
    <property type="entry name" value="DUF3042"/>
    <property type="match status" value="1"/>
</dbReference>
<dbReference type="Proteomes" id="UP000196503">
    <property type="component" value="Unassembled WGS sequence"/>
</dbReference>
<dbReference type="InterPro" id="IPR021402">
    <property type="entry name" value="DUF3042"/>
</dbReference>
<dbReference type="RefSeq" id="WP_016252474.1">
    <property type="nucleotide sequence ID" value="NZ_CP010059.1"/>
</dbReference>
<reference evidence="2 7" key="3">
    <citation type="submission" date="2020-04" db="EMBL/GenBank/DDBJ databases">
        <authorList>
            <person name="Hitch T.C.A."/>
            <person name="Wylensek D."/>
            <person name="Clavel T."/>
        </authorList>
    </citation>
    <scope>NUCLEOTIDE SEQUENCE [LARGE SCALE GENOMIC DNA]</scope>
    <source>
        <strain evidence="2 7">WCA-380-WT-3C</strain>
    </source>
</reference>
<dbReference type="EMBL" id="NIBL01000001">
    <property type="protein sequence ID" value="OUZ18842.1"/>
    <property type="molecule type" value="Genomic_DNA"/>
</dbReference>
<evidence type="ECO:0000256" key="1">
    <source>
        <dbReference type="SAM" id="MobiDB-lite"/>
    </source>
</evidence>
<evidence type="ECO:0000313" key="4">
    <source>
        <dbReference type="EMBL" id="RBR27505.1"/>
    </source>
</evidence>
<sequence>MKKFFSGFLTGTAATVLAALGTAKLVKKVYIEPMEEKEKELEEKRRRAHRKSFAR</sequence>
<gene>
    <name evidence="3" type="ORF">A5869_000490</name>
    <name evidence="4" type="ORF">EB18_02192</name>
    <name evidence="2" type="ORF">HF857_08475</name>
</gene>